<feature type="compositionally biased region" description="Basic and acidic residues" evidence="10">
    <location>
        <begin position="421"/>
        <end position="431"/>
    </location>
</feature>
<comment type="caution">
    <text evidence="13">The sequence shown here is derived from an EMBL/GenBank/DDBJ whole genome shotgun (WGS) entry which is preliminary data.</text>
</comment>
<dbReference type="GO" id="GO:0031201">
    <property type="term" value="C:SNARE complex"/>
    <property type="evidence" value="ECO:0007669"/>
    <property type="project" value="TreeGrafter"/>
</dbReference>
<dbReference type="PROSITE" id="PS50192">
    <property type="entry name" value="T_SNARE"/>
    <property type="match status" value="1"/>
</dbReference>
<keyword evidence="5" id="KW-0653">Protein transport</keyword>
<dbReference type="InterPro" id="IPR010989">
    <property type="entry name" value="SNARE"/>
</dbReference>
<evidence type="ECO:0000256" key="8">
    <source>
        <dbReference type="ARBA" id="ARBA00023054"/>
    </source>
</evidence>
<dbReference type="GO" id="GO:0006886">
    <property type="term" value="P:intracellular protein transport"/>
    <property type="evidence" value="ECO:0007669"/>
    <property type="project" value="InterPro"/>
</dbReference>
<comment type="subcellular location">
    <subcellularLocation>
        <location evidence="1">Golgi apparatus membrane</location>
        <topology evidence="1">Single-pass type IV membrane protein</topology>
    </subcellularLocation>
</comment>
<keyword evidence="3" id="KW-0813">Transport</keyword>
<dbReference type="PROSITE" id="PS00914">
    <property type="entry name" value="SYNTAXIN"/>
    <property type="match status" value="1"/>
</dbReference>
<gene>
    <name evidence="13" type="ORF">BMF94_0567</name>
</gene>
<feature type="region of interest" description="Disordered" evidence="10">
    <location>
        <begin position="411"/>
        <end position="431"/>
    </location>
</feature>
<evidence type="ECO:0000256" key="7">
    <source>
        <dbReference type="ARBA" id="ARBA00023034"/>
    </source>
</evidence>
<dbReference type="SUPFAM" id="SSF47661">
    <property type="entry name" value="t-snare proteins"/>
    <property type="match status" value="1"/>
</dbReference>
<name>A0A2S5BHW8_9BASI</name>
<dbReference type="STRING" id="741276.A0A2S5BHW8"/>
<protein>
    <recommendedName>
        <fullName evidence="12">t-SNARE coiled-coil homology domain-containing protein</fullName>
    </recommendedName>
</protein>
<evidence type="ECO:0000256" key="11">
    <source>
        <dbReference type="SAM" id="Phobius"/>
    </source>
</evidence>
<dbReference type="GO" id="GO:0000139">
    <property type="term" value="C:Golgi membrane"/>
    <property type="evidence" value="ECO:0007669"/>
    <property type="project" value="UniProtKB-SubCell"/>
</dbReference>
<evidence type="ECO:0000256" key="1">
    <source>
        <dbReference type="ARBA" id="ARBA00004409"/>
    </source>
</evidence>
<keyword evidence="4 11" id="KW-0812">Transmembrane</keyword>
<evidence type="ECO:0000256" key="9">
    <source>
        <dbReference type="ARBA" id="ARBA00023136"/>
    </source>
</evidence>
<dbReference type="GO" id="GO:0006906">
    <property type="term" value="P:vesicle fusion"/>
    <property type="evidence" value="ECO:0007669"/>
    <property type="project" value="TreeGrafter"/>
</dbReference>
<feature type="region of interest" description="Disordered" evidence="10">
    <location>
        <begin position="19"/>
        <end position="96"/>
    </location>
</feature>
<organism evidence="13 14">
    <name type="scientific">Rhodotorula taiwanensis</name>
    <dbReference type="NCBI Taxonomy" id="741276"/>
    <lineage>
        <taxon>Eukaryota</taxon>
        <taxon>Fungi</taxon>
        <taxon>Dikarya</taxon>
        <taxon>Basidiomycota</taxon>
        <taxon>Pucciniomycotina</taxon>
        <taxon>Microbotryomycetes</taxon>
        <taxon>Sporidiobolales</taxon>
        <taxon>Sporidiobolaceae</taxon>
        <taxon>Rhodotorula</taxon>
    </lineage>
</organism>
<dbReference type="GO" id="GO:0048278">
    <property type="term" value="P:vesicle docking"/>
    <property type="evidence" value="ECO:0007669"/>
    <property type="project" value="TreeGrafter"/>
</dbReference>
<evidence type="ECO:0000256" key="10">
    <source>
        <dbReference type="SAM" id="MobiDB-lite"/>
    </source>
</evidence>
<evidence type="ECO:0000313" key="13">
    <source>
        <dbReference type="EMBL" id="POY76370.1"/>
    </source>
</evidence>
<evidence type="ECO:0000256" key="6">
    <source>
        <dbReference type="ARBA" id="ARBA00022989"/>
    </source>
</evidence>
<keyword evidence="6 11" id="KW-1133">Transmembrane helix</keyword>
<dbReference type="GO" id="GO:0000149">
    <property type="term" value="F:SNARE binding"/>
    <property type="evidence" value="ECO:0007669"/>
    <property type="project" value="TreeGrafter"/>
</dbReference>
<dbReference type="CDD" id="cd15845">
    <property type="entry name" value="SNARE_syntaxin16"/>
    <property type="match status" value="1"/>
</dbReference>
<evidence type="ECO:0000313" key="14">
    <source>
        <dbReference type="Proteomes" id="UP000237144"/>
    </source>
</evidence>
<dbReference type="SMART" id="SM00397">
    <property type="entry name" value="t_SNARE"/>
    <property type="match status" value="1"/>
</dbReference>
<keyword evidence="8" id="KW-0175">Coiled coil</keyword>
<keyword evidence="7" id="KW-0333">Golgi apparatus</keyword>
<dbReference type="Pfam" id="PF05739">
    <property type="entry name" value="SNARE"/>
    <property type="match status" value="1"/>
</dbReference>
<dbReference type="OrthoDB" id="10251371at2759"/>
<dbReference type="InterPro" id="IPR006012">
    <property type="entry name" value="Syntaxin/epimorphin_CS"/>
</dbReference>
<reference evidence="13 14" key="1">
    <citation type="journal article" date="2018" name="Front. Microbiol.">
        <title>Prospects for Fungal Bioremediation of Acidic Radioactive Waste Sites: Characterization and Genome Sequence of Rhodotorula taiwanensis MD1149.</title>
        <authorList>
            <person name="Tkavc R."/>
            <person name="Matrosova V.Y."/>
            <person name="Grichenko O.E."/>
            <person name="Gostincar C."/>
            <person name="Volpe R.P."/>
            <person name="Klimenkova P."/>
            <person name="Gaidamakova E.K."/>
            <person name="Zhou C.E."/>
            <person name="Stewart B.J."/>
            <person name="Lyman M.G."/>
            <person name="Malfatti S.A."/>
            <person name="Rubinfeld B."/>
            <person name="Courtot M."/>
            <person name="Singh J."/>
            <person name="Dalgard C.L."/>
            <person name="Hamilton T."/>
            <person name="Frey K.G."/>
            <person name="Gunde-Cimerman N."/>
            <person name="Dugan L."/>
            <person name="Daly M.J."/>
        </authorList>
    </citation>
    <scope>NUCLEOTIDE SEQUENCE [LARGE SCALE GENOMIC DNA]</scope>
    <source>
        <strain evidence="13 14">MD1149</strain>
    </source>
</reference>
<proteinExistence type="inferred from homology"/>
<evidence type="ECO:0000256" key="2">
    <source>
        <dbReference type="ARBA" id="ARBA00009063"/>
    </source>
</evidence>
<keyword evidence="14" id="KW-1185">Reference proteome</keyword>
<evidence type="ECO:0000256" key="5">
    <source>
        <dbReference type="ARBA" id="ARBA00022927"/>
    </source>
</evidence>
<dbReference type="PANTHER" id="PTHR19957:SF83">
    <property type="entry name" value="SYNTAXIN-16"/>
    <property type="match status" value="1"/>
</dbReference>
<feature type="transmembrane region" description="Helical" evidence="11">
    <location>
        <begin position="343"/>
        <end position="360"/>
    </location>
</feature>
<feature type="domain" description="T-SNARE coiled-coil homology" evidence="12">
    <location>
        <begin position="269"/>
        <end position="331"/>
    </location>
</feature>
<evidence type="ECO:0000256" key="4">
    <source>
        <dbReference type="ARBA" id="ARBA00022692"/>
    </source>
</evidence>
<feature type="compositionally biased region" description="Acidic residues" evidence="10">
    <location>
        <begin position="34"/>
        <end position="47"/>
    </location>
</feature>
<dbReference type="Proteomes" id="UP000237144">
    <property type="component" value="Unassembled WGS sequence"/>
</dbReference>
<dbReference type="Gene3D" id="1.20.58.70">
    <property type="match status" value="1"/>
</dbReference>
<dbReference type="InterPro" id="IPR045242">
    <property type="entry name" value="Syntaxin"/>
</dbReference>
<keyword evidence="9 11" id="KW-0472">Membrane</keyword>
<comment type="similarity">
    <text evidence="2">Belongs to the syntaxin family.</text>
</comment>
<sequence length="431" mass="47836">MAGIQPVTRSRTSLFLSYRESRVGPIPSTPRYLDDDDDDYDRLDSEETGLIAGADSRSRGLSTPALGRGSASRRKPRQSGAANHSKDGSLPPEWVDSADKVDDTVLGIKPKMVQLDKLHAKHLLPGFKDRSAEEREIEALATSITADFRTCQGHIRRIAEQSQSLLARRPRDPVEAEMKRIDLIMAANVQTALATRVQELSTTFRKKQANYLRQLKGNEDRAVEMQTKAAYDPLFALAEDEQTSRAALAPGTPSLAQQQLFAPSTYEQSDALDRRNAEIHSIAQSIADLADMFKDLSSLVIDQGTLLDRVDWNVEQMNTEVKGAVQELTQATRYQRRSGKCQFIFLLILLVVACVVIITIRPPKHLIPNFSSSTPSTSGDHIATNEELAQKISEELNGGLRRLRRRSVPFAVGGARSRRTKREEARPQGVP</sequence>
<dbReference type="AlphaFoldDB" id="A0A2S5BHW8"/>
<dbReference type="PANTHER" id="PTHR19957">
    <property type="entry name" value="SYNTAXIN"/>
    <property type="match status" value="1"/>
</dbReference>
<dbReference type="InterPro" id="IPR000727">
    <property type="entry name" value="T_SNARE_dom"/>
</dbReference>
<accession>A0A2S5BHW8</accession>
<dbReference type="GO" id="GO:0005484">
    <property type="term" value="F:SNAP receptor activity"/>
    <property type="evidence" value="ECO:0007669"/>
    <property type="project" value="InterPro"/>
</dbReference>
<dbReference type="EMBL" id="PJQD01000005">
    <property type="protein sequence ID" value="POY76370.1"/>
    <property type="molecule type" value="Genomic_DNA"/>
</dbReference>
<evidence type="ECO:0000259" key="12">
    <source>
        <dbReference type="PROSITE" id="PS50192"/>
    </source>
</evidence>
<evidence type="ECO:0000256" key="3">
    <source>
        <dbReference type="ARBA" id="ARBA00022448"/>
    </source>
</evidence>